<name>A0A645GAN9_9ZZZZ</name>
<dbReference type="AlphaFoldDB" id="A0A645GAN9"/>
<sequence>MVIGTKRFVHFKSRAVNCVHGVHTNAPLEAGGSFTAEQTLHFNFFYQVSRALMEVRKTIDPFAGEVRLGRHKILILGILGKLVSHFQGIQRRTNYGMINWVIDTFAQKIYLEIHFTQALFILFTCDHL</sequence>
<dbReference type="EMBL" id="VSSQ01069039">
    <property type="protein sequence ID" value="MPN21134.1"/>
    <property type="molecule type" value="Genomic_DNA"/>
</dbReference>
<organism evidence="1">
    <name type="scientific">bioreactor metagenome</name>
    <dbReference type="NCBI Taxonomy" id="1076179"/>
    <lineage>
        <taxon>unclassified sequences</taxon>
        <taxon>metagenomes</taxon>
        <taxon>ecological metagenomes</taxon>
    </lineage>
</organism>
<proteinExistence type="predicted"/>
<protein>
    <submittedName>
        <fullName evidence="1">Uncharacterized protein</fullName>
    </submittedName>
</protein>
<reference evidence="1" key="1">
    <citation type="submission" date="2019-08" db="EMBL/GenBank/DDBJ databases">
        <authorList>
            <person name="Kucharzyk K."/>
            <person name="Murdoch R.W."/>
            <person name="Higgins S."/>
            <person name="Loffler F."/>
        </authorList>
    </citation>
    <scope>NUCLEOTIDE SEQUENCE</scope>
</reference>
<gene>
    <name evidence="1" type="ORF">SDC9_168513</name>
</gene>
<accession>A0A645GAN9</accession>
<comment type="caution">
    <text evidence="1">The sequence shown here is derived from an EMBL/GenBank/DDBJ whole genome shotgun (WGS) entry which is preliminary data.</text>
</comment>
<evidence type="ECO:0000313" key="1">
    <source>
        <dbReference type="EMBL" id="MPN21134.1"/>
    </source>
</evidence>